<evidence type="ECO:0000313" key="2">
    <source>
        <dbReference type="EMBL" id="KAL0338317.1"/>
    </source>
</evidence>
<dbReference type="EMBL" id="JACGWK010000008">
    <property type="protein sequence ID" value="KAL0338317.1"/>
    <property type="molecule type" value="Genomic_DNA"/>
</dbReference>
<sequence>MRFMEAAETNDMRLASKNSSSSGAEAKSRGTTVDNLSLESKKLSSSSTATPRLSKSMVRVLRFIVVNAVV</sequence>
<reference evidence="2" key="2">
    <citation type="journal article" date="2024" name="Plant">
        <title>Genomic evolution and insights into agronomic trait innovations of Sesamum species.</title>
        <authorList>
            <person name="Miao H."/>
            <person name="Wang L."/>
            <person name="Qu L."/>
            <person name="Liu H."/>
            <person name="Sun Y."/>
            <person name="Le M."/>
            <person name="Wang Q."/>
            <person name="Wei S."/>
            <person name="Zheng Y."/>
            <person name="Lin W."/>
            <person name="Duan Y."/>
            <person name="Cao H."/>
            <person name="Xiong S."/>
            <person name="Wang X."/>
            <person name="Wei L."/>
            <person name="Li C."/>
            <person name="Ma Q."/>
            <person name="Ju M."/>
            <person name="Zhao R."/>
            <person name="Li G."/>
            <person name="Mu C."/>
            <person name="Tian Q."/>
            <person name="Mei H."/>
            <person name="Zhang T."/>
            <person name="Gao T."/>
            <person name="Zhang H."/>
        </authorList>
    </citation>
    <scope>NUCLEOTIDE SEQUENCE</scope>
    <source>
        <strain evidence="2">G01</strain>
    </source>
</reference>
<protein>
    <submittedName>
        <fullName evidence="2">Uncharacterized protein</fullName>
    </submittedName>
</protein>
<comment type="caution">
    <text evidence="2">The sequence shown here is derived from an EMBL/GenBank/DDBJ whole genome shotgun (WGS) entry which is preliminary data.</text>
</comment>
<reference evidence="2" key="1">
    <citation type="submission" date="2020-06" db="EMBL/GenBank/DDBJ databases">
        <authorList>
            <person name="Li T."/>
            <person name="Hu X."/>
            <person name="Zhang T."/>
            <person name="Song X."/>
            <person name="Zhang H."/>
            <person name="Dai N."/>
            <person name="Sheng W."/>
            <person name="Hou X."/>
            <person name="Wei L."/>
        </authorList>
    </citation>
    <scope>NUCLEOTIDE SEQUENCE</scope>
    <source>
        <strain evidence="2">G01</strain>
        <tissue evidence="2">Leaf</tissue>
    </source>
</reference>
<accession>A0AAW2N4A5</accession>
<organism evidence="2">
    <name type="scientific">Sesamum angustifolium</name>
    <dbReference type="NCBI Taxonomy" id="2727405"/>
    <lineage>
        <taxon>Eukaryota</taxon>
        <taxon>Viridiplantae</taxon>
        <taxon>Streptophyta</taxon>
        <taxon>Embryophyta</taxon>
        <taxon>Tracheophyta</taxon>
        <taxon>Spermatophyta</taxon>
        <taxon>Magnoliopsida</taxon>
        <taxon>eudicotyledons</taxon>
        <taxon>Gunneridae</taxon>
        <taxon>Pentapetalae</taxon>
        <taxon>asterids</taxon>
        <taxon>lamiids</taxon>
        <taxon>Lamiales</taxon>
        <taxon>Pedaliaceae</taxon>
        <taxon>Sesamum</taxon>
    </lineage>
</organism>
<proteinExistence type="predicted"/>
<feature type="compositionally biased region" description="Polar residues" evidence="1">
    <location>
        <begin position="16"/>
        <end position="35"/>
    </location>
</feature>
<evidence type="ECO:0000256" key="1">
    <source>
        <dbReference type="SAM" id="MobiDB-lite"/>
    </source>
</evidence>
<gene>
    <name evidence="2" type="ORF">Sangu_1353800</name>
</gene>
<name>A0AAW2N4A5_9LAMI</name>
<dbReference type="AlphaFoldDB" id="A0AAW2N4A5"/>
<feature type="region of interest" description="Disordered" evidence="1">
    <location>
        <begin position="1"/>
        <end position="51"/>
    </location>
</feature>